<evidence type="ECO:0000313" key="2">
    <source>
        <dbReference type="Proteomes" id="UP001458415"/>
    </source>
</evidence>
<dbReference type="Proteomes" id="UP001458415">
    <property type="component" value="Unassembled WGS sequence"/>
</dbReference>
<accession>A0ABV1W0P0</accession>
<name>A0ABV1W0P0_9ACTN</name>
<protein>
    <submittedName>
        <fullName evidence="1">Uncharacterized protein</fullName>
    </submittedName>
</protein>
<organism evidence="1 2">
    <name type="scientific">Streptomyces carpinensis</name>
    <dbReference type="NCBI Taxonomy" id="66369"/>
    <lineage>
        <taxon>Bacteria</taxon>
        <taxon>Bacillati</taxon>
        <taxon>Actinomycetota</taxon>
        <taxon>Actinomycetes</taxon>
        <taxon>Kitasatosporales</taxon>
        <taxon>Streptomycetaceae</taxon>
        <taxon>Streptomyces</taxon>
    </lineage>
</organism>
<gene>
    <name evidence="1" type="ORF">ABT317_12245</name>
</gene>
<reference evidence="1 2" key="1">
    <citation type="submission" date="2024-06" db="EMBL/GenBank/DDBJ databases">
        <title>The Natural Products Discovery Center: Release of the First 8490 Sequenced Strains for Exploring Actinobacteria Biosynthetic Diversity.</title>
        <authorList>
            <person name="Kalkreuter E."/>
            <person name="Kautsar S.A."/>
            <person name="Yang D."/>
            <person name="Bader C.D."/>
            <person name="Teijaro C.N."/>
            <person name="Fluegel L."/>
            <person name="Davis C.M."/>
            <person name="Simpson J.R."/>
            <person name="Lauterbach L."/>
            <person name="Steele A.D."/>
            <person name="Gui C."/>
            <person name="Meng S."/>
            <person name="Li G."/>
            <person name="Viehrig K."/>
            <person name="Ye F."/>
            <person name="Su P."/>
            <person name="Kiefer A.F."/>
            <person name="Nichols A."/>
            <person name="Cepeda A.J."/>
            <person name="Yan W."/>
            <person name="Fan B."/>
            <person name="Jiang Y."/>
            <person name="Adhikari A."/>
            <person name="Zheng C.-J."/>
            <person name="Schuster L."/>
            <person name="Cowan T.M."/>
            <person name="Smanski M.J."/>
            <person name="Chevrette M.G."/>
            <person name="De Carvalho L.P.S."/>
            <person name="Shen B."/>
        </authorList>
    </citation>
    <scope>NUCLEOTIDE SEQUENCE [LARGE SCALE GENOMIC DNA]</scope>
    <source>
        <strain evidence="1 2">NPDC000634</strain>
    </source>
</reference>
<keyword evidence="2" id="KW-1185">Reference proteome</keyword>
<dbReference type="RefSeq" id="WP_086728060.1">
    <property type="nucleotide sequence ID" value="NZ_MUBM01000214.1"/>
</dbReference>
<dbReference type="EMBL" id="JBEPCU010000157">
    <property type="protein sequence ID" value="MER6977760.1"/>
    <property type="molecule type" value="Genomic_DNA"/>
</dbReference>
<proteinExistence type="predicted"/>
<comment type="caution">
    <text evidence="1">The sequence shown here is derived from an EMBL/GenBank/DDBJ whole genome shotgun (WGS) entry which is preliminary data.</text>
</comment>
<sequence length="65" mass="6865">MPQPAPLAVTVAPAQVREDWCTVCKAFTRLTGSLALLTAAGVSTVGTWAWCSVCDDPDDQEVTRG</sequence>
<evidence type="ECO:0000313" key="1">
    <source>
        <dbReference type="EMBL" id="MER6977760.1"/>
    </source>
</evidence>